<keyword evidence="3" id="KW-1185">Reference proteome</keyword>
<name>A0ABY2WNY4_9FLAO</name>
<organism evidence="2 3">
    <name type="scientific">Flagellimonas algicola</name>
    <dbReference type="NCBI Taxonomy" id="2583815"/>
    <lineage>
        <taxon>Bacteria</taxon>
        <taxon>Pseudomonadati</taxon>
        <taxon>Bacteroidota</taxon>
        <taxon>Flavobacteriia</taxon>
        <taxon>Flavobacteriales</taxon>
        <taxon>Flavobacteriaceae</taxon>
        <taxon>Flagellimonas</taxon>
    </lineage>
</organism>
<feature type="signal peptide" evidence="1">
    <location>
        <begin position="1"/>
        <end position="19"/>
    </location>
</feature>
<reference evidence="2 3" key="1">
    <citation type="submission" date="2019-05" db="EMBL/GenBank/DDBJ databases">
        <title>Flagellimonas sp. AsT0115, sp. nov., isolated from a marine red algae, Asparagopsis taxiformis.</title>
        <authorList>
            <person name="Kim J."/>
            <person name="Jeong S.E."/>
            <person name="Jeon C.O."/>
        </authorList>
    </citation>
    <scope>NUCLEOTIDE SEQUENCE [LARGE SCALE GENOMIC DNA]</scope>
    <source>
        <strain evidence="2 3">AsT0115</strain>
    </source>
</reference>
<evidence type="ECO:0000313" key="3">
    <source>
        <dbReference type="Proteomes" id="UP000751614"/>
    </source>
</evidence>
<proteinExistence type="predicted"/>
<gene>
    <name evidence="2" type="ORF">FGG15_03925</name>
</gene>
<sequence>MKYNIITLLLSVFALSGFAQTSNSTVQGERLKNVPQEKVFVQTNESLLFSGEYLRYKIYCLETQGRQLTNISKIAYVALVDHDGELVFTHKIRLDDGAGYGDFFVPTSIPTGSYKLLGYSQWMQNFGTDSYFQSDVHIINPYQPVPESYLDVVPDSSQHVMMVQTPKVMAETITSTEDAVKVTLDKSEFGLREKLIIRVDAGNTETKKGNYSISVRKQEDFPVPQKMSAVEFVKRYLNGGSNTGVNSQKVNLPELRGEVVSGTIINKETKEPAEDVRVSISLPGDRYLFKVASTNETGKFRFLFDQEYSNVTAALQILADNWDVYEIVMDEAPKKYSGIQVDDFKISKAMEDYILQKSIQNQIENGFREVKSDSVIPASHEPPYYRKFTVNYNLDDYTRFNTIEETIVEVVDQLSVRRLQNGDRAFEIRPEEGFTDLALLPMVFVDGLFIKKHEDFMDYSAKKIHSIEFSRDKVILGPHVFQGVLHFKTIEGGFYNDFFTPHIVNVDLFKPQVRKDHFKQAYNTSDLQNRVPDFRHQLLWEPELDLSQGSEEIVIYTSDVPGTYQLILEGFSSIGNPVSVKREFTVK</sequence>
<accession>A0ABY2WNY4</accession>
<evidence type="ECO:0000313" key="2">
    <source>
        <dbReference type="EMBL" id="TMU56701.1"/>
    </source>
</evidence>
<protein>
    <recommendedName>
        <fullName evidence="4">MG2 domain-containing protein</fullName>
    </recommendedName>
</protein>
<dbReference type="EMBL" id="VCNI01000001">
    <property type="protein sequence ID" value="TMU56701.1"/>
    <property type="molecule type" value="Genomic_DNA"/>
</dbReference>
<comment type="caution">
    <text evidence="2">The sequence shown here is derived from an EMBL/GenBank/DDBJ whole genome shotgun (WGS) entry which is preliminary data.</text>
</comment>
<evidence type="ECO:0000256" key="1">
    <source>
        <dbReference type="SAM" id="SignalP"/>
    </source>
</evidence>
<keyword evidence="1" id="KW-0732">Signal</keyword>
<dbReference type="Proteomes" id="UP000751614">
    <property type="component" value="Unassembled WGS sequence"/>
</dbReference>
<feature type="chain" id="PRO_5045306127" description="MG2 domain-containing protein" evidence="1">
    <location>
        <begin position="20"/>
        <end position="587"/>
    </location>
</feature>
<evidence type="ECO:0008006" key="4">
    <source>
        <dbReference type="Google" id="ProtNLM"/>
    </source>
</evidence>
<dbReference type="RefSeq" id="WP_138833422.1">
    <property type="nucleotide sequence ID" value="NZ_VCNI01000001.1"/>
</dbReference>